<sequence length="89" mass="10461">MLPLCYQLFLGVLLMTKYFKCEVSSQFVEQKMITIKNYSEMSSLCKIVVNHKLFKILVLAPNEEETLIYENDEDIEMIEITDLTESEEE</sequence>
<gene>
    <name evidence="1" type="ORF">TZ86_01507</name>
</gene>
<reference evidence="1 2" key="1">
    <citation type="submission" date="2015-02" db="EMBL/GenBank/DDBJ databases">
        <title>Evolution of amylase-binding proteins of oral streptococcal species.</title>
        <authorList>
            <person name="Haase E.M."/>
        </authorList>
    </citation>
    <scope>NUCLEOTIDE SEQUENCE [LARGE SCALE GENOMIC DNA]</scope>
    <source>
        <strain evidence="1 2">G9B</strain>
    </source>
</reference>
<accession>A0AAW3H9X0</accession>
<dbReference type="Proteomes" id="UP000033658">
    <property type="component" value="Unassembled WGS sequence"/>
</dbReference>
<evidence type="ECO:0000313" key="2">
    <source>
        <dbReference type="Proteomes" id="UP000033658"/>
    </source>
</evidence>
<dbReference type="AlphaFoldDB" id="A0AAW3H9X0"/>
<comment type="caution">
    <text evidence="1">The sequence shown here is derived from an EMBL/GenBank/DDBJ whole genome shotgun (WGS) entry which is preliminary data.</text>
</comment>
<evidence type="ECO:0000313" key="1">
    <source>
        <dbReference type="EMBL" id="KJQ59636.1"/>
    </source>
</evidence>
<proteinExistence type="predicted"/>
<name>A0AAW3H9X0_STRGN</name>
<organism evidence="1 2">
    <name type="scientific">Streptococcus gordonii</name>
    <dbReference type="NCBI Taxonomy" id="1302"/>
    <lineage>
        <taxon>Bacteria</taxon>
        <taxon>Bacillati</taxon>
        <taxon>Bacillota</taxon>
        <taxon>Bacilli</taxon>
        <taxon>Lactobacillales</taxon>
        <taxon>Streptococcaceae</taxon>
        <taxon>Streptococcus</taxon>
    </lineage>
</organism>
<protein>
    <submittedName>
        <fullName evidence="1">Uncharacterized protein</fullName>
    </submittedName>
</protein>
<dbReference type="EMBL" id="JYGL01000001">
    <property type="protein sequence ID" value="KJQ59636.1"/>
    <property type="molecule type" value="Genomic_DNA"/>
</dbReference>